<dbReference type="RefSeq" id="WP_405387264.1">
    <property type="nucleotide sequence ID" value="NZ_JBJGEB010000020.1"/>
</dbReference>
<organism evidence="2 3">
    <name type="scientific">Neisseria oralis</name>
    <dbReference type="NCBI Taxonomy" id="1107316"/>
    <lineage>
        <taxon>Bacteria</taxon>
        <taxon>Pseudomonadati</taxon>
        <taxon>Pseudomonadota</taxon>
        <taxon>Betaproteobacteria</taxon>
        <taxon>Neisseriales</taxon>
        <taxon>Neisseriaceae</taxon>
        <taxon>Neisseria</taxon>
    </lineage>
</organism>
<proteinExistence type="predicted"/>
<evidence type="ECO:0008006" key="4">
    <source>
        <dbReference type="Google" id="ProtNLM"/>
    </source>
</evidence>
<evidence type="ECO:0000313" key="3">
    <source>
        <dbReference type="Proteomes" id="UP001621964"/>
    </source>
</evidence>
<sequence>MKPMTALMTAAVFSVLSLNACGGSEKSMSIQEQTEARFQLNPHPKQAYRLRIKINDAPGPLKLIGKFGVGYKAENCTYIINKIEGAPAKPEKNLQTDIRQLGEFEYETVVYADALLDEDYFGEGVCHWQPEGFGFSLKATGSPEETEFNFSDIMKHLLEKKTLTNYYWKWSYPYFTREDGSISPDFVNFGITSPELYSAEEHKEMFTITVTLEEI</sequence>
<keyword evidence="1" id="KW-0732">Signal</keyword>
<keyword evidence="3" id="KW-1185">Reference proteome</keyword>
<reference evidence="2 3" key="1">
    <citation type="submission" date="2024-11" db="EMBL/GenBank/DDBJ databases">
        <authorList>
            <person name="Mikucki A.G."/>
            <person name="Kahler C.M."/>
        </authorList>
    </citation>
    <scope>NUCLEOTIDE SEQUENCE [LARGE SCALE GENOMIC DNA]</scope>
    <source>
        <strain evidence="2 3">EXNM717</strain>
    </source>
</reference>
<comment type="caution">
    <text evidence="2">The sequence shown here is derived from an EMBL/GenBank/DDBJ whole genome shotgun (WGS) entry which is preliminary data.</text>
</comment>
<feature type="signal peptide" evidence="1">
    <location>
        <begin position="1"/>
        <end position="20"/>
    </location>
</feature>
<evidence type="ECO:0000256" key="1">
    <source>
        <dbReference type="SAM" id="SignalP"/>
    </source>
</evidence>
<dbReference type="EMBL" id="JBJGEB010000020">
    <property type="protein sequence ID" value="MFK7643145.1"/>
    <property type="molecule type" value="Genomic_DNA"/>
</dbReference>
<name>A0ABW8Q7B8_9NEIS</name>
<dbReference type="Proteomes" id="UP001621964">
    <property type="component" value="Unassembled WGS sequence"/>
</dbReference>
<gene>
    <name evidence="2" type="ORF">ACI43T_11715</name>
</gene>
<evidence type="ECO:0000313" key="2">
    <source>
        <dbReference type="EMBL" id="MFK7643145.1"/>
    </source>
</evidence>
<feature type="chain" id="PRO_5046756320" description="Lipoprotein" evidence="1">
    <location>
        <begin position="21"/>
        <end position="215"/>
    </location>
</feature>
<protein>
    <recommendedName>
        <fullName evidence="4">Lipoprotein</fullName>
    </recommendedName>
</protein>
<accession>A0ABW8Q7B8</accession>